<feature type="compositionally biased region" description="Polar residues" evidence="1">
    <location>
        <begin position="706"/>
        <end position="722"/>
    </location>
</feature>
<feature type="compositionally biased region" description="Low complexity" evidence="1">
    <location>
        <begin position="864"/>
        <end position="874"/>
    </location>
</feature>
<feature type="compositionally biased region" description="Low complexity" evidence="1">
    <location>
        <begin position="22"/>
        <end position="33"/>
    </location>
</feature>
<dbReference type="AlphaFoldDB" id="I2FNP8"/>
<evidence type="ECO:0000313" key="2">
    <source>
        <dbReference type="EMBL" id="CCF48541.1"/>
    </source>
</evidence>
<feature type="region of interest" description="Disordered" evidence="1">
    <location>
        <begin position="864"/>
        <end position="929"/>
    </location>
</feature>
<evidence type="ECO:0000313" key="3">
    <source>
        <dbReference type="Proteomes" id="UP000006174"/>
    </source>
</evidence>
<dbReference type="OrthoDB" id="2554928at2759"/>
<feature type="compositionally biased region" description="Basic and acidic residues" evidence="1">
    <location>
        <begin position="327"/>
        <end position="343"/>
    </location>
</feature>
<evidence type="ECO:0000256" key="1">
    <source>
        <dbReference type="SAM" id="MobiDB-lite"/>
    </source>
</evidence>
<dbReference type="eggNOG" id="ENOG502RDHM">
    <property type="taxonomic scope" value="Eukaryota"/>
</dbReference>
<feature type="region of interest" description="Disordered" evidence="1">
    <location>
        <begin position="660"/>
        <end position="735"/>
    </location>
</feature>
<feature type="compositionally biased region" description="Polar residues" evidence="1">
    <location>
        <begin position="464"/>
        <end position="476"/>
    </location>
</feature>
<accession>I2FNP8</accession>
<dbReference type="OMA" id="MCFLPDA"/>
<feature type="compositionally biased region" description="Basic and acidic residues" evidence="1">
    <location>
        <begin position="263"/>
        <end position="274"/>
    </location>
</feature>
<feature type="compositionally biased region" description="Polar residues" evidence="1">
    <location>
        <begin position="486"/>
        <end position="526"/>
    </location>
</feature>
<feature type="compositionally biased region" description="Polar residues" evidence="1">
    <location>
        <begin position="631"/>
        <end position="644"/>
    </location>
</feature>
<organism evidence="2 3">
    <name type="scientific">Ustilago hordei</name>
    <name type="common">Barley covered smut fungus</name>
    <dbReference type="NCBI Taxonomy" id="120017"/>
    <lineage>
        <taxon>Eukaryota</taxon>
        <taxon>Fungi</taxon>
        <taxon>Dikarya</taxon>
        <taxon>Basidiomycota</taxon>
        <taxon>Ustilaginomycotina</taxon>
        <taxon>Ustilaginomycetes</taxon>
        <taxon>Ustilaginales</taxon>
        <taxon>Ustilaginaceae</taxon>
        <taxon>Ustilago</taxon>
    </lineage>
</organism>
<feature type="region of interest" description="Disordered" evidence="1">
    <location>
        <begin position="286"/>
        <end position="644"/>
    </location>
</feature>
<name>I2FNP8_USTHO</name>
<dbReference type="Proteomes" id="UP000006174">
    <property type="component" value="Unassembled WGS sequence"/>
</dbReference>
<protein>
    <submittedName>
        <fullName evidence="2">Uncharacterized protein</fullName>
    </submittedName>
</protein>
<feature type="compositionally biased region" description="Polar residues" evidence="1">
    <location>
        <begin position="69"/>
        <end position="83"/>
    </location>
</feature>
<feature type="compositionally biased region" description="Gly residues" evidence="1">
    <location>
        <begin position="577"/>
        <end position="586"/>
    </location>
</feature>
<feature type="compositionally biased region" description="Polar residues" evidence="1">
    <location>
        <begin position="107"/>
        <end position="128"/>
    </location>
</feature>
<comment type="caution">
    <text evidence="2">The sequence shown here is derived from an EMBL/GenBank/DDBJ whole genome shotgun (WGS) entry which is preliminary data.</text>
</comment>
<keyword evidence="3" id="KW-1185">Reference proteome</keyword>
<feature type="compositionally biased region" description="Polar residues" evidence="1">
    <location>
        <begin position="34"/>
        <end position="48"/>
    </location>
</feature>
<dbReference type="EMBL" id="CAGI01000135">
    <property type="protein sequence ID" value="CCF48541.1"/>
    <property type="molecule type" value="Genomic_DNA"/>
</dbReference>
<sequence>MPTITFVTPPGRPSVLRAHTIQPALPQDDQPQASTSKLPSQTMPVPTTNKEDERSKPTPLVFQKRILPQLTTSPEPAQESFGTPQPRPRVSLDESRSPTGEKKKPSLLSTAISGSSRLPPRSASTTNLGILRRAELDDAHSSSTELPRPRLHFVEPHKQAAPVMSAKPEPTAEQQSTSSTQAASEQPRKRSLVIQEHADVLERAAERAARNNLSTQALEQHGRSRQHCTSSGGEETASTRSSWALRSSSRGSSIATSPTYASERSDGEVGKSQAEETHVVSIFNHNTTAASEAAPSRKLTFIDPAPSRKRGPPRPSRALSPTSHSSPSDRKPSDEETHREPSHRVLAFAACPKPERARAARKQKAKLSASPAPHKLAYPQRLRGIRGTHPIRSPAPEFAALQMGQNWDFRGEDVDEEGSGYSEDEEDSDEEEDEEDEASSEGGKSDIQSLQQSDEEEDAVDMQLTGQDLRSTSTAPNDVKLAPNQRRASTPGLTITNTAFSTQRSPPRTQIQSPRSTQTSPLSAPSTRKLKPKEFFSSHPMCFLPDAFEDSAPPTPTEPDSEGYEPPRVTLLSGWLSEGGGGGGSGASSRRTSWQHPHPNPSLRSPVGEEGLAMPITLPPFRRTRERTPQYGVTSDGEQSSRSLGGNVAFIRESAGFGRSPNWGASPSQHLGISVPINPNPTQHDRPSTALAGYRRASHSVEPQRKVNSAFTSPIGSYSHQQPGRRPGMGKQRPVSTCSHIRSFASVKTSMNGDVVMATSPPREAGSALECLKHQLEAHSPKCRSGRTTPGWLSDGPGLGAGKYRSERLSSLAQAMSVGGAKATGFVDGDGGEAHRRSKSVPLQIAPSPVPPVEVEGTLELVKPTPIAITPTTANSETTANNKWTAERDGETLPPPPSSTKKGDEEEEEEEEEKPFQFAKQELGEDGKLRMVVIHTSSERKA</sequence>
<reference evidence="2 3" key="1">
    <citation type="journal article" date="2012" name="Plant Cell">
        <title>Genome comparison of barley and maize smut fungi reveals targeted loss of RNA silencing components and species-specific presence of transposable elements.</title>
        <authorList>
            <person name="Laurie J.D."/>
            <person name="Ali S."/>
            <person name="Linning R."/>
            <person name="Mannhaupt G."/>
            <person name="Wong P."/>
            <person name="Gueldener U."/>
            <person name="Muensterkoetter M."/>
            <person name="Moore R."/>
            <person name="Kahmann R."/>
            <person name="Bakkeren G."/>
            <person name="Schirawski J."/>
        </authorList>
    </citation>
    <scope>NUCLEOTIDE SEQUENCE [LARGE SCALE GENOMIC DNA]</scope>
    <source>
        <strain evidence="3">Uh4875-4</strain>
    </source>
</reference>
<feature type="region of interest" description="Disordered" evidence="1">
    <location>
        <begin position="1"/>
        <end position="191"/>
    </location>
</feature>
<feature type="compositionally biased region" description="Low complexity" evidence="1">
    <location>
        <begin position="169"/>
        <end position="185"/>
    </location>
</feature>
<dbReference type="HOGENOM" id="CLU_299992_0_0_1"/>
<feature type="region of interest" description="Disordered" evidence="1">
    <location>
        <begin position="215"/>
        <end position="274"/>
    </location>
</feature>
<feature type="compositionally biased region" description="Polar residues" evidence="1">
    <location>
        <begin position="875"/>
        <end position="884"/>
    </location>
</feature>
<proteinExistence type="predicted"/>
<feature type="region of interest" description="Disordered" evidence="1">
    <location>
        <begin position="830"/>
        <end position="852"/>
    </location>
</feature>
<feature type="compositionally biased region" description="Low complexity" evidence="1">
    <location>
        <begin position="236"/>
        <end position="257"/>
    </location>
</feature>
<gene>
    <name evidence="2" type="ORF">UHOR_03315</name>
</gene>
<feature type="compositionally biased region" description="Acidic residues" evidence="1">
    <location>
        <begin position="413"/>
        <end position="439"/>
    </location>
</feature>
<feature type="compositionally biased region" description="Basic and acidic residues" evidence="1">
    <location>
        <begin position="90"/>
        <end position="104"/>
    </location>
</feature>